<evidence type="ECO:0000313" key="2">
    <source>
        <dbReference type="Proteomes" id="UP000606786"/>
    </source>
</evidence>
<reference evidence="1" key="1">
    <citation type="submission" date="2020-11" db="EMBL/GenBank/DDBJ databases">
        <authorList>
            <person name="Whitehead M."/>
        </authorList>
    </citation>
    <scope>NUCLEOTIDE SEQUENCE</scope>
    <source>
        <strain evidence="1">EGII</strain>
    </source>
</reference>
<sequence>MPMNANLKVGFWDFGKNSEMMNTNYAVIIGLIEILSRRCMKIRECIENHQSVVLSLLATLGFLTRFIDVCPPGPTDATRFLSAAKSTELFGSISMLYACVVPIGECIPPRTVSLAAATFNLLVSMAVLDLSTFQVLRSIIDSDNDNCRAPLRPPPETKLKLQFPENAKLYPTHLV</sequence>
<protein>
    <submittedName>
        <fullName evidence="1">(Mediterranean fruit fly) hypothetical protein</fullName>
    </submittedName>
</protein>
<dbReference type="EMBL" id="CAJHJT010000012">
    <property type="protein sequence ID" value="CAD6998737.1"/>
    <property type="molecule type" value="Genomic_DNA"/>
</dbReference>
<gene>
    <name evidence="1" type="ORF">CCAP1982_LOCUS7292</name>
</gene>
<comment type="caution">
    <text evidence="1">The sequence shown here is derived from an EMBL/GenBank/DDBJ whole genome shotgun (WGS) entry which is preliminary data.</text>
</comment>
<accession>A0A811ULP2</accession>
<dbReference type="PANTHER" id="PTHR31434">
    <property type="entry name" value="S PHASE CYCLIN A-ASSOCIATED PROTEIN IN THE ENDOPLASMIC RETICULUM"/>
    <property type="match status" value="1"/>
</dbReference>
<dbReference type="PANTHER" id="PTHR31434:SF2">
    <property type="entry name" value="S PHASE CYCLIN A-ASSOCIATED PROTEIN IN THE ENDOPLASMIC RETICULUM"/>
    <property type="match status" value="1"/>
</dbReference>
<evidence type="ECO:0000313" key="1">
    <source>
        <dbReference type="EMBL" id="CAD6998737.1"/>
    </source>
</evidence>
<organism evidence="1 2">
    <name type="scientific">Ceratitis capitata</name>
    <name type="common">Mediterranean fruit fly</name>
    <name type="synonym">Tephritis capitata</name>
    <dbReference type="NCBI Taxonomy" id="7213"/>
    <lineage>
        <taxon>Eukaryota</taxon>
        <taxon>Metazoa</taxon>
        <taxon>Ecdysozoa</taxon>
        <taxon>Arthropoda</taxon>
        <taxon>Hexapoda</taxon>
        <taxon>Insecta</taxon>
        <taxon>Pterygota</taxon>
        <taxon>Neoptera</taxon>
        <taxon>Endopterygota</taxon>
        <taxon>Diptera</taxon>
        <taxon>Brachycera</taxon>
        <taxon>Muscomorpha</taxon>
        <taxon>Tephritoidea</taxon>
        <taxon>Tephritidae</taxon>
        <taxon>Ceratitis</taxon>
        <taxon>Ceratitis</taxon>
    </lineage>
</organism>
<dbReference type="OrthoDB" id="71500at2759"/>
<dbReference type="AlphaFoldDB" id="A0A811ULP2"/>
<dbReference type="Proteomes" id="UP000606786">
    <property type="component" value="Unassembled WGS sequence"/>
</dbReference>
<proteinExistence type="predicted"/>
<name>A0A811ULP2_CERCA</name>
<keyword evidence="2" id="KW-1185">Reference proteome</keyword>